<name>A0A3P7MP61_CYLGO</name>
<evidence type="ECO:0000313" key="3">
    <source>
        <dbReference type="Proteomes" id="UP000271889"/>
    </source>
</evidence>
<dbReference type="Proteomes" id="UP000271889">
    <property type="component" value="Unassembled WGS sequence"/>
</dbReference>
<accession>A0A3P7MP61</accession>
<evidence type="ECO:0000256" key="1">
    <source>
        <dbReference type="SAM" id="MobiDB-lite"/>
    </source>
</evidence>
<proteinExistence type="predicted"/>
<keyword evidence="3" id="KW-1185">Reference proteome</keyword>
<organism evidence="2 3">
    <name type="scientific">Cylicostephanus goldi</name>
    <name type="common">Nematode worm</name>
    <dbReference type="NCBI Taxonomy" id="71465"/>
    <lineage>
        <taxon>Eukaryota</taxon>
        <taxon>Metazoa</taxon>
        <taxon>Ecdysozoa</taxon>
        <taxon>Nematoda</taxon>
        <taxon>Chromadorea</taxon>
        <taxon>Rhabditida</taxon>
        <taxon>Rhabditina</taxon>
        <taxon>Rhabditomorpha</taxon>
        <taxon>Strongyloidea</taxon>
        <taxon>Strongylidae</taxon>
        <taxon>Cylicostephanus</taxon>
    </lineage>
</organism>
<reference evidence="2 3" key="1">
    <citation type="submission" date="2018-11" db="EMBL/GenBank/DDBJ databases">
        <authorList>
            <consortium name="Pathogen Informatics"/>
        </authorList>
    </citation>
    <scope>NUCLEOTIDE SEQUENCE [LARGE SCALE GENOMIC DNA]</scope>
</reference>
<dbReference type="AlphaFoldDB" id="A0A3P7MP61"/>
<evidence type="ECO:0000313" key="2">
    <source>
        <dbReference type="EMBL" id="VDN25017.1"/>
    </source>
</evidence>
<protein>
    <submittedName>
        <fullName evidence="2">Uncharacterized protein</fullName>
    </submittedName>
</protein>
<feature type="region of interest" description="Disordered" evidence="1">
    <location>
        <begin position="54"/>
        <end position="87"/>
    </location>
</feature>
<dbReference type="EMBL" id="UYRV01109217">
    <property type="protein sequence ID" value="VDN25017.1"/>
    <property type="molecule type" value="Genomic_DNA"/>
</dbReference>
<gene>
    <name evidence="2" type="ORF">CGOC_LOCUS9977</name>
</gene>
<sequence length="114" mass="13204">MAISGSEWKSAEWKGAWKPVHYEIAFPLLLFKDDSDDDYEEFFTARENFEQDILSRREEPRRHGRSKSRTRTVSTGAQVVVKEPRSKSAVRDKSKCIWRSKSAGLLETPRTTIV</sequence>